<dbReference type="GeneID" id="20816684"/>
<dbReference type="RefSeq" id="XP_009840880.1">
    <property type="nucleotide sequence ID" value="XM_009842578.1"/>
</dbReference>
<dbReference type="PRINTS" id="PR00705">
    <property type="entry name" value="PAPAIN"/>
</dbReference>
<feature type="compositionally biased region" description="Low complexity" evidence="3">
    <location>
        <begin position="868"/>
        <end position="884"/>
    </location>
</feature>
<feature type="compositionally biased region" description="Low complexity" evidence="3">
    <location>
        <begin position="977"/>
        <end position="1016"/>
    </location>
</feature>
<feature type="compositionally biased region" description="Low complexity" evidence="3">
    <location>
        <begin position="894"/>
        <end position="912"/>
    </location>
</feature>
<feature type="compositionally biased region" description="Low complexity" evidence="3">
    <location>
        <begin position="364"/>
        <end position="405"/>
    </location>
</feature>
<feature type="domain" description="Peptidase C1A papain C-terminal" evidence="5">
    <location>
        <begin position="628"/>
        <end position="839"/>
    </location>
</feature>
<dbReference type="SMART" id="SM00198">
    <property type="entry name" value="SCP"/>
    <property type="match status" value="2"/>
</dbReference>
<organism evidence="6">
    <name type="scientific">Aphanomyces astaci</name>
    <name type="common">Crayfish plague agent</name>
    <dbReference type="NCBI Taxonomy" id="112090"/>
    <lineage>
        <taxon>Eukaryota</taxon>
        <taxon>Sar</taxon>
        <taxon>Stramenopiles</taxon>
        <taxon>Oomycota</taxon>
        <taxon>Saprolegniomycetes</taxon>
        <taxon>Saprolegniales</taxon>
        <taxon>Verrucalvaceae</taxon>
        <taxon>Aphanomyces</taxon>
    </lineage>
</organism>
<evidence type="ECO:0008006" key="7">
    <source>
        <dbReference type="Google" id="ProtNLM"/>
    </source>
</evidence>
<keyword evidence="2" id="KW-0865">Zymogen</keyword>
<feature type="region of interest" description="Disordered" evidence="3">
    <location>
        <begin position="842"/>
        <end position="1021"/>
    </location>
</feature>
<feature type="compositionally biased region" description="Low complexity" evidence="3">
    <location>
        <begin position="313"/>
        <end position="329"/>
    </location>
</feature>
<dbReference type="GO" id="GO:0006508">
    <property type="term" value="P:proteolysis"/>
    <property type="evidence" value="ECO:0007669"/>
    <property type="project" value="InterPro"/>
</dbReference>
<feature type="compositionally biased region" description="Low complexity" evidence="3">
    <location>
        <begin position="919"/>
        <end position="960"/>
    </location>
</feature>
<dbReference type="PANTHER" id="PTHR12411">
    <property type="entry name" value="CYSTEINE PROTEASE FAMILY C1-RELATED"/>
    <property type="match status" value="1"/>
</dbReference>
<sequence>MKASLVITLATTAIAARQSYEILTSADLTALEQQLAKWKALYGPIAKANGFLPPVTTETFLINGHTVEELQRFHDTVQDVQEAALANPDAHFSPFNQFALLTNDEFKNVLMKSFNPQNFTNVAPLPDCDKKNSGCNGGNPLPAIDWMQQGVCTEESYPYTSGKNGQSGTCQTSCTKKQLTIGKTKKTSGESSLMTILESQPATVVVEAGNAVWRNYKSGIVSQCPGAQSDHAVIAVGYGTSTGDYFKIKNSWGTQWGDNGYIYLKRGMSGKGMCNVAEWIWYPELSGSSPTPSSSQPPIPSSTRKPFPSTSESPKPSTDTPMTSTPLTTRRPFPTSFGPKPSTDTPMTSTPLTTRRPFPTSFGPKPSTDTPMTTTPSTTRRPFPTSFGPKPSTDTPATSMSTPTTTKRRYTRRPRTSRQPKTTGPSTTDTPSPTTEPSSTFAPKPTTQPSSTSAPTPSTPSGNGVKDQLIAQTNKIRAAHGVAPLAWDDALASKMQTWASSCPGFKHGGPSGWQNLATNTACGSSGKDCMKVVGASWLWYDQEETFWNYGSNSCNGDWAKCGHFSNMMSPEVKSMACGWSQCANGNYVCPFNQFALLTNDEFKNVLMKSFNPQNFTNVAPLPELANERASEADWSKSKCNPPIANQGSCGSCWAFATIGTVETAHCIATGELLDLSEQQLVSCDKKNSGCNGGNPSPAIDWMQQGVCTEESYPYTSGKNGQSGTCQTSCTKKQLTIGKTKKTSGESSLMTVLESQPATVAVESGNAVWRNYKSGIVSQCPGAQSDHAVIAVGYGTSTGDYFKIKNSWGTQWGDNGYMYLKRGMSGKGMCNVAEWVWYPELSGSPPTPSSSQPPIPSSTRKPFPSTSESPKPSTDTPMTSTPLTTRRPFPTSFGPKPSTDTPMTSTPLTTRRPFPTSFGPKPSTDTPMTTTPSTTRRPFPTSFGPKPSTDTPATSMSTPTTTKRRYTRRPRTSRQPKTTGPSTTDTPSPTTEPSSTFAPKPTTQPSSTSAPTPSTPSGNGVKDQLIAQTNKIRAAHGVAPLAWDDALASKMQTWASSCPGFKHGGPSGWQNLATNTACGSSGKDCMKVVGASWLWYDQEETFWNYGSNSCNGDWAKCGHFSNMMSPEVKSMACGWSQCANGNYVWCNYNTPVKNPKVGKITGMTKAELKASLTA</sequence>
<dbReference type="VEuPathDB" id="FungiDB:H257_14688"/>
<comment type="similarity">
    <text evidence="1">Belongs to the peptidase C1 family.</text>
</comment>
<dbReference type="SMART" id="SM00645">
    <property type="entry name" value="Pept_C1"/>
    <property type="match status" value="2"/>
</dbReference>
<protein>
    <recommendedName>
        <fullName evidence="7">Peptidase C1A papain C-terminal domain-containing protein</fullName>
    </recommendedName>
</protein>
<dbReference type="GO" id="GO:0008234">
    <property type="term" value="F:cysteine-type peptidase activity"/>
    <property type="evidence" value="ECO:0007669"/>
    <property type="project" value="InterPro"/>
</dbReference>
<reference evidence="6" key="1">
    <citation type="submission" date="2013-12" db="EMBL/GenBank/DDBJ databases">
        <title>The Genome Sequence of Aphanomyces astaci APO3.</title>
        <authorList>
            <consortium name="The Broad Institute Genomics Platform"/>
            <person name="Russ C."/>
            <person name="Tyler B."/>
            <person name="van West P."/>
            <person name="Dieguez-Uribeondo J."/>
            <person name="Young S.K."/>
            <person name="Zeng Q."/>
            <person name="Gargeya S."/>
            <person name="Fitzgerald M."/>
            <person name="Abouelleil A."/>
            <person name="Alvarado L."/>
            <person name="Chapman S.B."/>
            <person name="Gainer-Dewar J."/>
            <person name="Goldberg J."/>
            <person name="Griggs A."/>
            <person name="Gujja S."/>
            <person name="Hansen M."/>
            <person name="Howarth C."/>
            <person name="Imamovic A."/>
            <person name="Ireland A."/>
            <person name="Larimer J."/>
            <person name="McCowan C."/>
            <person name="Murphy C."/>
            <person name="Pearson M."/>
            <person name="Poon T.W."/>
            <person name="Priest M."/>
            <person name="Roberts A."/>
            <person name="Saif S."/>
            <person name="Shea T."/>
            <person name="Sykes S."/>
            <person name="Wortman J."/>
            <person name="Nusbaum C."/>
            <person name="Birren B."/>
        </authorList>
    </citation>
    <scope>NUCLEOTIDE SEQUENCE [LARGE SCALE GENOMIC DNA]</scope>
    <source>
        <strain evidence="6">APO3</strain>
    </source>
</reference>
<dbReference type="InterPro" id="IPR039417">
    <property type="entry name" value="Peptidase_C1A_papain-like"/>
</dbReference>
<evidence type="ECO:0000259" key="5">
    <source>
        <dbReference type="SMART" id="SM00645"/>
    </source>
</evidence>
<feature type="domain" description="SCP" evidence="4">
    <location>
        <begin position="1019"/>
        <end position="1151"/>
    </location>
</feature>
<feature type="compositionally biased region" description="Low complexity" evidence="3">
    <location>
        <begin position="339"/>
        <end position="357"/>
    </location>
</feature>
<accession>W4FS67</accession>
<dbReference type="OrthoDB" id="74227at2759"/>
<gene>
    <name evidence="6" type="ORF">H257_14688</name>
</gene>
<name>W4FS67_APHAT</name>
<dbReference type="CDD" id="cd02248">
    <property type="entry name" value="Peptidase_C1A"/>
    <property type="match status" value="2"/>
</dbReference>
<dbReference type="AlphaFoldDB" id="W4FS67"/>
<dbReference type="Gene3D" id="3.90.70.10">
    <property type="entry name" value="Cysteine proteinases"/>
    <property type="match status" value="2"/>
</dbReference>
<dbReference type="InterPro" id="IPR000668">
    <property type="entry name" value="Peptidase_C1A_C"/>
</dbReference>
<dbReference type="SUPFAM" id="SSF55797">
    <property type="entry name" value="PR-1-like"/>
    <property type="match status" value="2"/>
</dbReference>
<dbReference type="EMBL" id="KI913173">
    <property type="protein sequence ID" value="ETV69664.1"/>
    <property type="molecule type" value="Genomic_DNA"/>
</dbReference>
<evidence type="ECO:0000256" key="3">
    <source>
        <dbReference type="SAM" id="MobiDB-lite"/>
    </source>
</evidence>
<evidence type="ECO:0000256" key="1">
    <source>
        <dbReference type="ARBA" id="ARBA00008455"/>
    </source>
</evidence>
<feature type="compositionally biased region" description="Basic residues" evidence="3">
    <location>
        <begin position="406"/>
        <end position="418"/>
    </location>
</feature>
<evidence type="ECO:0000256" key="2">
    <source>
        <dbReference type="ARBA" id="ARBA00023145"/>
    </source>
</evidence>
<evidence type="ECO:0000313" key="6">
    <source>
        <dbReference type="EMBL" id="ETV69664.1"/>
    </source>
</evidence>
<dbReference type="InterPro" id="IPR038765">
    <property type="entry name" value="Papain-like_cys_pep_sf"/>
</dbReference>
<dbReference type="InterPro" id="IPR013128">
    <property type="entry name" value="Peptidase_C1A"/>
</dbReference>
<dbReference type="Pfam" id="PF00188">
    <property type="entry name" value="CAP"/>
    <property type="match status" value="2"/>
</dbReference>
<feature type="domain" description="Peptidase C1A papain C-terminal" evidence="5">
    <location>
        <begin position="103"/>
        <end position="284"/>
    </location>
</feature>
<feature type="compositionally biased region" description="Pro residues" evidence="3">
    <location>
        <begin position="844"/>
        <end position="855"/>
    </location>
</feature>
<dbReference type="InterPro" id="IPR000169">
    <property type="entry name" value="Pept_cys_AS"/>
</dbReference>
<dbReference type="Gene3D" id="3.40.33.10">
    <property type="entry name" value="CAP"/>
    <property type="match status" value="2"/>
</dbReference>
<feature type="domain" description="SCP" evidence="4">
    <location>
        <begin position="464"/>
        <end position="595"/>
    </location>
</feature>
<dbReference type="SUPFAM" id="SSF54001">
    <property type="entry name" value="Cysteine proteinases"/>
    <property type="match status" value="2"/>
</dbReference>
<dbReference type="InterPro" id="IPR035940">
    <property type="entry name" value="CAP_sf"/>
</dbReference>
<proteinExistence type="inferred from homology"/>
<dbReference type="STRING" id="112090.W4FS67"/>
<dbReference type="PROSITE" id="PS00139">
    <property type="entry name" value="THIOL_PROTEASE_CYS"/>
    <property type="match status" value="1"/>
</dbReference>
<dbReference type="InterPro" id="IPR014044">
    <property type="entry name" value="CAP_dom"/>
</dbReference>
<feature type="compositionally biased region" description="Low complexity" evidence="3">
    <location>
        <begin position="422"/>
        <end position="461"/>
    </location>
</feature>
<evidence type="ECO:0000259" key="4">
    <source>
        <dbReference type="SMART" id="SM00198"/>
    </source>
</evidence>
<dbReference type="Pfam" id="PF00112">
    <property type="entry name" value="Peptidase_C1"/>
    <property type="match status" value="2"/>
</dbReference>
<feature type="compositionally biased region" description="Basic residues" evidence="3">
    <location>
        <begin position="961"/>
        <end position="973"/>
    </location>
</feature>
<feature type="region of interest" description="Disordered" evidence="3">
    <location>
        <begin position="287"/>
        <end position="466"/>
    </location>
</feature>